<accession>A0A9D3Q2N2</accession>
<dbReference type="PANTHER" id="PTHR28491:SF1">
    <property type="entry name" value="UPF0688 PROTEIN C1ORF174"/>
    <property type="match status" value="1"/>
</dbReference>
<dbReference type="EMBL" id="JAFDVH010000008">
    <property type="protein sequence ID" value="KAG7472797.1"/>
    <property type="molecule type" value="Genomic_DNA"/>
</dbReference>
<feature type="compositionally biased region" description="Basic and acidic residues" evidence="4">
    <location>
        <begin position="97"/>
        <end position="120"/>
    </location>
</feature>
<proteinExistence type="inferred from homology"/>
<evidence type="ECO:0000313" key="5">
    <source>
        <dbReference type="EMBL" id="KAG7472797.1"/>
    </source>
</evidence>
<sequence length="277" mass="31794">MRHPHDVAVRLDICVVLSQWRCVLQKSFAKSEIVRYLAAKKINMRRKQVQRKLRCSERLKKCSAALDCLEAKRSHKGSLKTTGPRCLPKRQKVEIKETETEKRANDRRTVDCREANDSSKSRVSMNCDAEKRVGEAAAGGLRPESICRNPEDLGERGETEDGAQRTLELEHSGLNGSLEEGEESETNMQIEMDNSVFFDEDSNQVMPVGQFFGNIELVQDYPPRAHAVVPMSRREYRRLHYIAKEDSDEDVYEDSYLETLRQNGAQQHRKNRKNGLL</sequence>
<evidence type="ECO:0000256" key="4">
    <source>
        <dbReference type="SAM" id="MobiDB-lite"/>
    </source>
</evidence>
<keyword evidence="3" id="KW-0539">Nucleus</keyword>
<name>A0A9D3Q2N2_MEGAT</name>
<feature type="region of interest" description="Disordered" evidence="4">
    <location>
        <begin position="97"/>
        <end position="165"/>
    </location>
</feature>
<evidence type="ECO:0000313" key="6">
    <source>
        <dbReference type="Proteomes" id="UP001046870"/>
    </source>
</evidence>
<dbReference type="OrthoDB" id="8730115at2759"/>
<dbReference type="Proteomes" id="UP001046870">
    <property type="component" value="Chromosome 8"/>
</dbReference>
<gene>
    <name evidence="5" type="ORF">MATL_G00112700</name>
</gene>
<evidence type="ECO:0000256" key="3">
    <source>
        <dbReference type="ARBA" id="ARBA00023242"/>
    </source>
</evidence>
<organism evidence="5 6">
    <name type="scientific">Megalops atlanticus</name>
    <name type="common">Tarpon</name>
    <name type="synonym">Clupea gigantea</name>
    <dbReference type="NCBI Taxonomy" id="7932"/>
    <lineage>
        <taxon>Eukaryota</taxon>
        <taxon>Metazoa</taxon>
        <taxon>Chordata</taxon>
        <taxon>Craniata</taxon>
        <taxon>Vertebrata</taxon>
        <taxon>Euteleostomi</taxon>
        <taxon>Actinopterygii</taxon>
        <taxon>Neopterygii</taxon>
        <taxon>Teleostei</taxon>
        <taxon>Elopiformes</taxon>
        <taxon>Megalopidae</taxon>
        <taxon>Megalops</taxon>
    </lineage>
</organism>
<comment type="similarity">
    <text evidence="2">Belongs to the UPF0688 family.</text>
</comment>
<dbReference type="InterPro" id="IPR031530">
    <property type="entry name" value="UPF0688"/>
</dbReference>
<dbReference type="PANTHER" id="PTHR28491">
    <property type="entry name" value="UPF0688 PROTEIN C1ORF174"/>
    <property type="match status" value="1"/>
</dbReference>
<feature type="compositionally biased region" description="Basic and acidic residues" evidence="4">
    <location>
        <begin position="149"/>
        <end position="165"/>
    </location>
</feature>
<comment type="subcellular location">
    <subcellularLocation>
        <location evidence="1">Nucleus</location>
    </subcellularLocation>
</comment>
<keyword evidence="6" id="KW-1185">Reference proteome</keyword>
<evidence type="ECO:0000256" key="2">
    <source>
        <dbReference type="ARBA" id="ARBA00006634"/>
    </source>
</evidence>
<reference evidence="5" key="1">
    <citation type="submission" date="2021-01" db="EMBL/GenBank/DDBJ databases">
        <authorList>
            <person name="Zahm M."/>
            <person name="Roques C."/>
            <person name="Cabau C."/>
            <person name="Klopp C."/>
            <person name="Donnadieu C."/>
            <person name="Jouanno E."/>
            <person name="Lampietro C."/>
            <person name="Louis A."/>
            <person name="Herpin A."/>
            <person name="Echchiki A."/>
            <person name="Berthelot C."/>
            <person name="Parey E."/>
            <person name="Roest-Crollius H."/>
            <person name="Braasch I."/>
            <person name="Postlethwait J."/>
            <person name="Bobe J."/>
            <person name="Montfort J."/>
            <person name="Bouchez O."/>
            <person name="Begum T."/>
            <person name="Mejri S."/>
            <person name="Adams A."/>
            <person name="Chen W.-J."/>
            <person name="Guiguen Y."/>
        </authorList>
    </citation>
    <scope>NUCLEOTIDE SEQUENCE</scope>
    <source>
        <strain evidence="5">YG-15Mar2019-1</strain>
        <tissue evidence="5">Brain</tissue>
    </source>
</reference>
<evidence type="ECO:0000256" key="1">
    <source>
        <dbReference type="ARBA" id="ARBA00004123"/>
    </source>
</evidence>
<dbReference type="AlphaFoldDB" id="A0A9D3Q2N2"/>
<comment type="caution">
    <text evidence="5">The sequence shown here is derived from an EMBL/GenBank/DDBJ whole genome shotgun (WGS) entry which is preliminary data.</text>
</comment>
<protein>
    <submittedName>
        <fullName evidence="5">Uncharacterized protein</fullName>
    </submittedName>
</protein>
<dbReference type="Pfam" id="PF15772">
    <property type="entry name" value="UPF0688"/>
    <property type="match status" value="1"/>
</dbReference>
<dbReference type="GO" id="GO:0005634">
    <property type="term" value="C:nucleus"/>
    <property type="evidence" value="ECO:0007669"/>
    <property type="project" value="UniProtKB-SubCell"/>
</dbReference>